<dbReference type="AlphaFoldDB" id="A0A3B0VT37"/>
<feature type="domain" description="Flavodoxin-like" evidence="2">
    <location>
        <begin position="12"/>
        <end position="197"/>
    </location>
</feature>
<dbReference type="NCBIfam" id="TIGR01755">
    <property type="entry name" value="flav_wrbA"/>
    <property type="match status" value="1"/>
</dbReference>
<dbReference type="GO" id="GO:0010181">
    <property type="term" value="F:FMN binding"/>
    <property type="evidence" value="ECO:0007669"/>
    <property type="project" value="InterPro"/>
</dbReference>
<dbReference type="InterPro" id="IPR029039">
    <property type="entry name" value="Flavoprotein-like_sf"/>
</dbReference>
<name>A0A3B0VT37_9ZZZZ</name>
<dbReference type="InterPro" id="IPR005025">
    <property type="entry name" value="FMN_Rdtase-like_dom"/>
</dbReference>
<dbReference type="PANTHER" id="PTHR30546">
    <property type="entry name" value="FLAVODOXIN-RELATED PROTEIN WRBA-RELATED"/>
    <property type="match status" value="1"/>
</dbReference>
<gene>
    <name evidence="3" type="ORF">MNBD_GAMMA01-282</name>
</gene>
<proteinExistence type="inferred from homology"/>
<dbReference type="EMBL" id="UOEW01000352">
    <property type="protein sequence ID" value="VAW42232.1"/>
    <property type="molecule type" value="Genomic_DNA"/>
</dbReference>
<protein>
    <submittedName>
        <fullName evidence="3">NAD(P)H dehydrogenase (Quinone), Type IV</fullName>
        <ecNumber evidence="3">1.6.5.2</ecNumber>
    </submittedName>
</protein>
<dbReference type="InterPro" id="IPR008254">
    <property type="entry name" value="Flavodoxin/NO_synth"/>
</dbReference>
<organism evidence="3">
    <name type="scientific">hydrothermal vent metagenome</name>
    <dbReference type="NCBI Taxonomy" id="652676"/>
    <lineage>
        <taxon>unclassified sequences</taxon>
        <taxon>metagenomes</taxon>
        <taxon>ecological metagenomes</taxon>
    </lineage>
</organism>
<keyword evidence="3" id="KW-0560">Oxidoreductase</keyword>
<dbReference type="PROSITE" id="PS50902">
    <property type="entry name" value="FLAVODOXIN_LIKE"/>
    <property type="match status" value="1"/>
</dbReference>
<dbReference type="Gene3D" id="3.40.50.360">
    <property type="match status" value="1"/>
</dbReference>
<dbReference type="GO" id="GO:0016020">
    <property type="term" value="C:membrane"/>
    <property type="evidence" value="ECO:0007669"/>
    <property type="project" value="TreeGrafter"/>
</dbReference>
<dbReference type="FunFam" id="3.40.50.360:FF:000001">
    <property type="entry name" value="NAD(P)H dehydrogenase (Quinone) FQR1-like"/>
    <property type="match status" value="1"/>
</dbReference>
<dbReference type="PANTHER" id="PTHR30546:SF23">
    <property type="entry name" value="FLAVOPROTEIN-LIKE PROTEIN YCP4-RELATED"/>
    <property type="match status" value="1"/>
</dbReference>
<sequence length="198" mass="21523">MTQSSTQAVTKVLVLYYSKNGNTQKMARLMARGIASVDGCEAMLRTVESDLPDTEKPNDALVTTQDMIDCDALILGSPSYFGNMASPLKKFIDTTGNLWFSGEMEGKPAGVFTTASSLHGGQETTLINMMIPLLHFGMVIVGLPYSEKSLLYTKSGGSPYGATHWAEVESNRGIDLDEKQLCIAQGKRTARFAQKLKL</sequence>
<evidence type="ECO:0000256" key="1">
    <source>
        <dbReference type="ARBA" id="ARBA00006961"/>
    </source>
</evidence>
<dbReference type="EC" id="1.6.5.2" evidence="3"/>
<dbReference type="InterPro" id="IPR010089">
    <property type="entry name" value="Flavoprotein_WrbA-like"/>
</dbReference>
<dbReference type="SUPFAM" id="SSF52218">
    <property type="entry name" value="Flavoproteins"/>
    <property type="match status" value="1"/>
</dbReference>
<evidence type="ECO:0000259" key="2">
    <source>
        <dbReference type="PROSITE" id="PS50902"/>
    </source>
</evidence>
<comment type="similarity">
    <text evidence="1">Belongs to the WrbA family.</text>
</comment>
<dbReference type="NCBIfam" id="NF002999">
    <property type="entry name" value="PRK03767.1"/>
    <property type="match status" value="1"/>
</dbReference>
<accession>A0A3B0VT37</accession>
<reference evidence="3" key="1">
    <citation type="submission" date="2018-06" db="EMBL/GenBank/DDBJ databases">
        <authorList>
            <person name="Zhirakovskaya E."/>
        </authorList>
    </citation>
    <scope>NUCLEOTIDE SEQUENCE</scope>
</reference>
<dbReference type="Pfam" id="PF03358">
    <property type="entry name" value="FMN_red"/>
    <property type="match status" value="1"/>
</dbReference>
<dbReference type="GO" id="GO:0003955">
    <property type="term" value="F:NAD(P)H dehydrogenase (quinone) activity"/>
    <property type="evidence" value="ECO:0007669"/>
    <property type="project" value="UniProtKB-EC"/>
</dbReference>
<evidence type="ECO:0000313" key="3">
    <source>
        <dbReference type="EMBL" id="VAW42232.1"/>
    </source>
</evidence>